<accession>A0ABT0EY27</accession>
<dbReference type="Proteomes" id="UP001299876">
    <property type="component" value="Unassembled WGS sequence"/>
</dbReference>
<keyword evidence="1" id="KW-0732">Signal</keyword>
<dbReference type="EMBL" id="JAKNRW010000005">
    <property type="protein sequence ID" value="MCK1790284.1"/>
    <property type="molecule type" value="Genomic_DNA"/>
</dbReference>
<sequence length="82" mass="8883">MKKFLFLALSLTASLSAYAQEASVAPKATPYVYGMHLDIAKVINITEAADVCGPVPVQMTYKDSHSDTRILEYSVIGRGCTN</sequence>
<comment type="caution">
    <text evidence="2">The sequence shown here is derived from an EMBL/GenBank/DDBJ whole genome shotgun (WGS) entry which is preliminary data.</text>
</comment>
<proteinExistence type="predicted"/>
<gene>
    <name evidence="2" type="ORF">L9059_08810</name>
</gene>
<evidence type="ECO:0000313" key="2">
    <source>
        <dbReference type="EMBL" id="MCK1790284.1"/>
    </source>
</evidence>
<dbReference type="InterPro" id="IPR021245">
    <property type="entry name" value="DUF2790"/>
</dbReference>
<dbReference type="RefSeq" id="WP_247290079.1">
    <property type="nucleotide sequence ID" value="NZ_JAKNRW010000005.1"/>
</dbReference>
<name>A0ABT0EY27_9PSED</name>
<keyword evidence="3" id="KW-1185">Reference proteome</keyword>
<dbReference type="Gene3D" id="2.30.140.50">
    <property type="entry name" value="Protein of unknown function DUF2790"/>
    <property type="match status" value="1"/>
</dbReference>
<feature type="chain" id="PRO_5045838593" evidence="1">
    <location>
        <begin position="20"/>
        <end position="82"/>
    </location>
</feature>
<feature type="signal peptide" evidence="1">
    <location>
        <begin position="1"/>
        <end position="19"/>
    </location>
</feature>
<organism evidence="2 3">
    <name type="scientific">Pseudomonas violetae</name>
    <dbReference type="NCBI Taxonomy" id="2915813"/>
    <lineage>
        <taxon>Bacteria</taxon>
        <taxon>Pseudomonadati</taxon>
        <taxon>Pseudomonadota</taxon>
        <taxon>Gammaproteobacteria</taxon>
        <taxon>Pseudomonadales</taxon>
        <taxon>Pseudomonadaceae</taxon>
        <taxon>Pseudomonas</taxon>
    </lineage>
</organism>
<reference evidence="2 3" key="1">
    <citation type="submission" date="2022-02" db="EMBL/GenBank/DDBJ databases">
        <title>Comparative genomics of the first Antarctic Pseudomonas spp. capable of biotransforming 2,4,6-Trinitrotoluene.</title>
        <authorList>
            <person name="Cabrera M.A."/>
            <person name="Marquez S.L."/>
            <person name="Perez-Donoso J.M."/>
        </authorList>
    </citation>
    <scope>NUCLEOTIDE SEQUENCE [LARGE SCALE GENOMIC DNA]</scope>
    <source>
        <strain evidence="2 3">TNT19</strain>
    </source>
</reference>
<evidence type="ECO:0000313" key="3">
    <source>
        <dbReference type="Proteomes" id="UP001299876"/>
    </source>
</evidence>
<evidence type="ECO:0000256" key="1">
    <source>
        <dbReference type="SAM" id="SignalP"/>
    </source>
</evidence>
<dbReference type="Pfam" id="PF10976">
    <property type="entry name" value="DUF2790"/>
    <property type="match status" value="1"/>
</dbReference>
<protein>
    <submittedName>
        <fullName evidence="2">DUF2790 domain-containing protein</fullName>
    </submittedName>
</protein>